<evidence type="ECO:0000313" key="3">
    <source>
        <dbReference type="Proteomes" id="UP000094527"/>
    </source>
</evidence>
<proteinExistence type="predicted"/>
<evidence type="ECO:0000313" key="2">
    <source>
        <dbReference type="EMBL" id="ODM99541.1"/>
    </source>
</evidence>
<sequence length="229" mass="24966">MVGIYKYLAIFAFATVVVTQVESELRSPNYSVCSDFFVGKCENGLASDAMFFDLQITGVSVIGLHIFMAQGRNGEPTGLAEFVFQENFGQYYQLTETAGLVTSLKRLGALDYKTPAISFAYELELITDGVAKFEDSAGSIERCSVAPATKSLVVHGVESWELVLNNGTSICLQVENTNSFVPGIVKDIENIGLPRDPFANICYVVKGCTLPPQQIIRIPNNVTSGVLRR</sequence>
<comment type="caution">
    <text evidence="2">The sequence shown here is derived from an EMBL/GenBank/DDBJ whole genome shotgun (WGS) entry which is preliminary data.</text>
</comment>
<keyword evidence="3" id="KW-1185">Reference proteome</keyword>
<gene>
    <name evidence="2" type="ORF">Ocin01_07137</name>
</gene>
<feature type="chain" id="PRO_5008904945" evidence="1">
    <location>
        <begin position="20"/>
        <end position="229"/>
    </location>
</feature>
<dbReference type="Proteomes" id="UP000094527">
    <property type="component" value="Unassembled WGS sequence"/>
</dbReference>
<dbReference type="EMBL" id="LJIJ01000272">
    <property type="protein sequence ID" value="ODM99541.1"/>
    <property type="molecule type" value="Genomic_DNA"/>
</dbReference>
<organism evidence="2 3">
    <name type="scientific">Orchesella cincta</name>
    <name type="common">Springtail</name>
    <name type="synonym">Podura cincta</name>
    <dbReference type="NCBI Taxonomy" id="48709"/>
    <lineage>
        <taxon>Eukaryota</taxon>
        <taxon>Metazoa</taxon>
        <taxon>Ecdysozoa</taxon>
        <taxon>Arthropoda</taxon>
        <taxon>Hexapoda</taxon>
        <taxon>Collembola</taxon>
        <taxon>Entomobryomorpha</taxon>
        <taxon>Entomobryoidea</taxon>
        <taxon>Orchesellidae</taxon>
        <taxon>Orchesellinae</taxon>
        <taxon>Orchesella</taxon>
    </lineage>
</organism>
<evidence type="ECO:0000256" key="1">
    <source>
        <dbReference type="SAM" id="SignalP"/>
    </source>
</evidence>
<name>A0A1D2N2T5_ORCCI</name>
<dbReference type="AlphaFoldDB" id="A0A1D2N2T5"/>
<protein>
    <submittedName>
        <fullName evidence="2">Uncharacterized protein</fullName>
    </submittedName>
</protein>
<reference evidence="2 3" key="1">
    <citation type="journal article" date="2016" name="Genome Biol. Evol.">
        <title>Gene Family Evolution Reflects Adaptation to Soil Environmental Stressors in the Genome of the Collembolan Orchesella cincta.</title>
        <authorList>
            <person name="Faddeeva-Vakhrusheva A."/>
            <person name="Derks M.F."/>
            <person name="Anvar S.Y."/>
            <person name="Agamennone V."/>
            <person name="Suring W."/>
            <person name="Smit S."/>
            <person name="van Straalen N.M."/>
            <person name="Roelofs D."/>
        </authorList>
    </citation>
    <scope>NUCLEOTIDE SEQUENCE [LARGE SCALE GENOMIC DNA]</scope>
    <source>
        <tissue evidence="2">Mixed pool</tissue>
    </source>
</reference>
<accession>A0A1D2N2T5</accession>
<keyword evidence="1" id="KW-0732">Signal</keyword>
<feature type="signal peptide" evidence="1">
    <location>
        <begin position="1"/>
        <end position="19"/>
    </location>
</feature>